<dbReference type="GO" id="GO:0003995">
    <property type="term" value="F:acyl-CoA dehydrogenase activity"/>
    <property type="evidence" value="ECO:0007669"/>
    <property type="project" value="TreeGrafter"/>
</dbReference>
<accession>A0A543EVW3</accession>
<keyword evidence="2" id="KW-1133">Transmembrane helix</keyword>
<dbReference type="SUPFAM" id="SSF47203">
    <property type="entry name" value="Acyl-CoA dehydrogenase C-terminal domain-like"/>
    <property type="match status" value="1"/>
</dbReference>
<dbReference type="InterPro" id="IPR050741">
    <property type="entry name" value="Acyl-CoA_dehydrogenase"/>
</dbReference>
<gene>
    <name evidence="4" type="ORF">FB390_5859</name>
</gene>
<feature type="transmembrane region" description="Helical" evidence="2">
    <location>
        <begin position="230"/>
        <end position="252"/>
    </location>
</feature>
<dbReference type="GO" id="GO:0016712">
    <property type="term" value="F:oxidoreductase activity, acting on paired donors, with incorporation or reduction of molecular oxygen, reduced flavin or flavoprotein as one donor, and incorporation of one atom of oxygen"/>
    <property type="evidence" value="ECO:0007669"/>
    <property type="project" value="TreeGrafter"/>
</dbReference>
<dbReference type="InterPro" id="IPR009100">
    <property type="entry name" value="AcylCoA_DH/oxidase_NM_dom_sf"/>
</dbReference>
<dbReference type="EMBL" id="VFPG01000002">
    <property type="protein sequence ID" value="TQM25701.1"/>
    <property type="molecule type" value="Genomic_DNA"/>
</dbReference>
<dbReference type="InterPro" id="IPR046373">
    <property type="entry name" value="Acyl-CoA_Oxase/DH_mid-dom_sf"/>
</dbReference>
<dbReference type="Proteomes" id="UP000316331">
    <property type="component" value="Unassembled WGS sequence"/>
</dbReference>
<dbReference type="Gene3D" id="1.10.540.10">
    <property type="entry name" value="Acyl-CoA dehydrogenase/oxidase, N-terminal domain"/>
    <property type="match status" value="1"/>
</dbReference>
<dbReference type="InterPro" id="IPR037069">
    <property type="entry name" value="AcylCoA_DH/ox_N_sf"/>
</dbReference>
<dbReference type="OrthoDB" id="3404950at2"/>
<dbReference type="SUPFAM" id="SSF56645">
    <property type="entry name" value="Acyl-CoA dehydrogenase NM domain-like"/>
    <property type="match status" value="1"/>
</dbReference>
<evidence type="ECO:0000259" key="3">
    <source>
        <dbReference type="Pfam" id="PF08028"/>
    </source>
</evidence>
<keyword evidence="5" id="KW-1185">Reference proteome</keyword>
<sequence length="395" mass="43099">MSHDAERRVADIADRLAATAADSERLGRLSDESVALIREAGVMRMLQPTEFGGRAAHPREFAEAVMAVAAHCGSAGWVCGVGGVHPWEMALMDRRLQQEVWGENQETWIASPYAAQGVATPMEGGYILRGRWNFSSGTDHCDWIFLGALVGDAEGRPAQPPRVLHVVLPRSDYTIVDDSWDVVGLCGTGSKDVVVEGAFIPDYRTIDADEVAEGERAAERAGRTETVYKLPFWAMFPLGITAAVIGIAEGALAAHLDYQRERVTAMGTKIRDDPYVLYAISEAATEIAASRTQLLDGISRLYDRVDAGEQVTFADRSIVRRNQTRCAWRAVDAVDEIFARSGGNAARRSGVLQRFWRDAHVGLQHAIHTPGSIYHSTALTSMGVEVPDGPLRKLI</sequence>
<protein>
    <submittedName>
        <fullName evidence="4">Alkylation response protein AidB-like acyl-CoA dehydrogenase</fullName>
    </submittedName>
</protein>
<dbReference type="Gene3D" id="1.20.140.10">
    <property type="entry name" value="Butyryl-CoA Dehydrogenase, subunit A, domain 3"/>
    <property type="match status" value="1"/>
</dbReference>
<dbReference type="PANTHER" id="PTHR48083:SF19">
    <property type="entry name" value="FLAVIN-DEPENDENT MONOOXYGENASE, OXYGENASE SUBUNIT HSAA"/>
    <property type="match status" value="1"/>
</dbReference>
<dbReference type="InterPro" id="IPR013107">
    <property type="entry name" value="Acyl-CoA_DH_C"/>
</dbReference>
<reference evidence="4 5" key="1">
    <citation type="submission" date="2019-06" db="EMBL/GenBank/DDBJ databases">
        <title>Sequencing the genomes of 1000 actinobacteria strains.</title>
        <authorList>
            <person name="Klenk H.-P."/>
        </authorList>
    </citation>
    <scope>NUCLEOTIDE SEQUENCE [LARGE SCALE GENOMIC DNA]</scope>
    <source>
        <strain evidence="4 5">DSM 103495</strain>
    </source>
</reference>
<evidence type="ECO:0000313" key="4">
    <source>
        <dbReference type="EMBL" id="TQM25701.1"/>
    </source>
</evidence>
<comment type="caution">
    <text evidence="4">The sequence shown here is derived from an EMBL/GenBank/DDBJ whole genome shotgun (WGS) entry which is preliminary data.</text>
</comment>
<evidence type="ECO:0000256" key="2">
    <source>
        <dbReference type="SAM" id="Phobius"/>
    </source>
</evidence>
<dbReference type="PANTHER" id="PTHR48083">
    <property type="entry name" value="MEDIUM-CHAIN SPECIFIC ACYL-COA DEHYDROGENASE, MITOCHONDRIAL-RELATED"/>
    <property type="match status" value="1"/>
</dbReference>
<evidence type="ECO:0000313" key="5">
    <source>
        <dbReference type="Proteomes" id="UP000316331"/>
    </source>
</evidence>
<proteinExistence type="predicted"/>
<dbReference type="Pfam" id="PF08028">
    <property type="entry name" value="Acyl-CoA_dh_2"/>
    <property type="match status" value="1"/>
</dbReference>
<dbReference type="PIRSF" id="PIRSF016578">
    <property type="entry name" value="HsaA"/>
    <property type="match status" value="1"/>
</dbReference>
<feature type="domain" description="Acyl-CoA dehydrogenase C-terminal" evidence="3">
    <location>
        <begin position="238"/>
        <end position="369"/>
    </location>
</feature>
<dbReference type="GO" id="GO:0005737">
    <property type="term" value="C:cytoplasm"/>
    <property type="evidence" value="ECO:0007669"/>
    <property type="project" value="TreeGrafter"/>
</dbReference>
<keyword evidence="1" id="KW-0560">Oxidoreductase</keyword>
<name>A0A543EVW3_9NOCA</name>
<organism evidence="4 5">
    <name type="scientific">Nocardia bhagyanarayanae</name>
    <dbReference type="NCBI Taxonomy" id="1215925"/>
    <lineage>
        <taxon>Bacteria</taxon>
        <taxon>Bacillati</taxon>
        <taxon>Actinomycetota</taxon>
        <taxon>Actinomycetes</taxon>
        <taxon>Mycobacteriales</taxon>
        <taxon>Nocardiaceae</taxon>
        <taxon>Nocardia</taxon>
    </lineage>
</organism>
<dbReference type="AlphaFoldDB" id="A0A543EVW3"/>
<keyword evidence="2" id="KW-0812">Transmembrane</keyword>
<dbReference type="RefSeq" id="WP_141812372.1">
    <property type="nucleotide sequence ID" value="NZ_VFPG01000002.1"/>
</dbReference>
<dbReference type="GO" id="GO:0050660">
    <property type="term" value="F:flavin adenine dinucleotide binding"/>
    <property type="evidence" value="ECO:0007669"/>
    <property type="project" value="InterPro"/>
</dbReference>
<dbReference type="GO" id="GO:0033539">
    <property type="term" value="P:fatty acid beta-oxidation using acyl-CoA dehydrogenase"/>
    <property type="evidence" value="ECO:0007669"/>
    <property type="project" value="TreeGrafter"/>
</dbReference>
<dbReference type="Gene3D" id="2.40.110.10">
    <property type="entry name" value="Butyryl-CoA Dehydrogenase, subunit A, domain 2"/>
    <property type="match status" value="1"/>
</dbReference>
<keyword evidence="2" id="KW-0472">Membrane</keyword>
<evidence type="ECO:0000256" key="1">
    <source>
        <dbReference type="ARBA" id="ARBA00023002"/>
    </source>
</evidence>
<dbReference type="InterPro" id="IPR036250">
    <property type="entry name" value="AcylCo_DH-like_C"/>
</dbReference>